<gene>
    <name evidence="1" type="ORF">V7S43_000928</name>
</gene>
<keyword evidence="2" id="KW-1185">Reference proteome</keyword>
<name>A0ABD3G5C2_9STRA</name>
<reference evidence="1 2" key="1">
    <citation type="submission" date="2024-09" db="EMBL/GenBank/DDBJ databases">
        <title>Genome sequencing and assembly of Phytophthora oleae, isolate VK10A, causative agent of rot of olive drupes.</title>
        <authorList>
            <person name="Conti Taguali S."/>
            <person name="Riolo M."/>
            <person name="La Spada F."/>
            <person name="Cacciola S.O."/>
            <person name="Dionisio G."/>
        </authorList>
    </citation>
    <scope>NUCLEOTIDE SEQUENCE [LARGE SCALE GENOMIC DNA]</scope>
    <source>
        <strain evidence="1 2">VK10A</strain>
    </source>
</reference>
<dbReference type="Proteomes" id="UP001632037">
    <property type="component" value="Unassembled WGS sequence"/>
</dbReference>
<comment type="caution">
    <text evidence="1">The sequence shown here is derived from an EMBL/GenBank/DDBJ whole genome shotgun (WGS) entry which is preliminary data.</text>
</comment>
<organism evidence="1 2">
    <name type="scientific">Phytophthora oleae</name>
    <dbReference type="NCBI Taxonomy" id="2107226"/>
    <lineage>
        <taxon>Eukaryota</taxon>
        <taxon>Sar</taxon>
        <taxon>Stramenopiles</taxon>
        <taxon>Oomycota</taxon>
        <taxon>Peronosporomycetes</taxon>
        <taxon>Peronosporales</taxon>
        <taxon>Peronosporaceae</taxon>
        <taxon>Phytophthora</taxon>
    </lineage>
</organism>
<accession>A0ABD3G5C2</accession>
<dbReference type="AlphaFoldDB" id="A0ABD3G5C2"/>
<proteinExistence type="predicted"/>
<protein>
    <submittedName>
        <fullName evidence="1">Uncharacterized protein</fullName>
    </submittedName>
</protein>
<dbReference type="EMBL" id="JBIMZQ010000002">
    <property type="protein sequence ID" value="KAL3673205.1"/>
    <property type="molecule type" value="Genomic_DNA"/>
</dbReference>
<evidence type="ECO:0000313" key="2">
    <source>
        <dbReference type="Proteomes" id="UP001632037"/>
    </source>
</evidence>
<evidence type="ECO:0000313" key="1">
    <source>
        <dbReference type="EMBL" id="KAL3673205.1"/>
    </source>
</evidence>
<sequence>MEVAKQLSSPSSSLAGILPQHVKEDERVHLGLLLLLFRGHTRAGVFSPGRQVGEGARGHVLLGRRQAVGGGGRLQRALGLGRHHRDEVLEQVRHGRRRWVGGCLKVEKLGNTDA</sequence>